<dbReference type="AlphaFoldDB" id="A0A4C2A8N0"/>
<sequence length="199" mass="22259">MPPAETPGTGGGNGKPGCDDESRSMPMTAQVEHFIHQSRAAEHAAPYLLARGIHRSFGAIGSINQEPFGNKISPIRRRLQLSSKILMKPPHQRHLEANNRRHPSQADHTSSGSVERKSTLRNKQYKKFHETASIALVLVTLENRGNKEYLEKVYTNECGLLGISVEVPYEKAILAMLPLSVIWPWGFKLSCSTKMRQMF</sequence>
<accession>A0A4C2A8N0</accession>
<feature type="region of interest" description="Disordered" evidence="1">
    <location>
        <begin position="1"/>
        <end position="24"/>
    </location>
</feature>
<proteinExistence type="predicted"/>
<gene>
    <name evidence="2" type="ORF">EVAR_26748_1</name>
</gene>
<dbReference type="EMBL" id="BGZK01002602">
    <property type="protein sequence ID" value="GBP95237.1"/>
    <property type="molecule type" value="Genomic_DNA"/>
</dbReference>
<evidence type="ECO:0000313" key="3">
    <source>
        <dbReference type="Proteomes" id="UP000299102"/>
    </source>
</evidence>
<evidence type="ECO:0000256" key="1">
    <source>
        <dbReference type="SAM" id="MobiDB-lite"/>
    </source>
</evidence>
<dbReference type="Proteomes" id="UP000299102">
    <property type="component" value="Unassembled WGS sequence"/>
</dbReference>
<reference evidence="2 3" key="1">
    <citation type="journal article" date="2019" name="Commun. Biol.">
        <title>The bagworm genome reveals a unique fibroin gene that provides high tensile strength.</title>
        <authorList>
            <person name="Kono N."/>
            <person name="Nakamura H."/>
            <person name="Ohtoshi R."/>
            <person name="Tomita M."/>
            <person name="Numata K."/>
            <person name="Arakawa K."/>
        </authorList>
    </citation>
    <scope>NUCLEOTIDE SEQUENCE [LARGE SCALE GENOMIC DNA]</scope>
</reference>
<name>A0A4C2A8N0_EUMVA</name>
<feature type="region of interest" description="Disordered" evidence="1">
    <location>
        <begin position="89"/>
        <end position="119"/>
    </location>
</feature>
<keyword evidence="3" id="KW-1185">Reference proteome</keyword>
<protein>
    <submittedName>
        <fullName evidence="2">Uncharacterized protein</fullName>
    </submittedName>
</protein>
<evidence type="ECO:0000313" key="2">
    <source>
        <dbReference type="EMBL" id="GBP95237.1"/>
    </source>
</evidence>
<comment type="caution">
    <text evidence="2">The sequence shown here is derived from an EMBL/GenBank/DDBJ whole genome shotgun (WGS) entry which is preliminary data.</text>
</comment>
<organism evidence="2 3">
    <name type="scientific">Eumeta variegata</name>
    <name type="common">Bagworm moth</name>
    <name type="synonym">Eumeta japonica</name>
    <dbReference type="NCBI Taxonomy" id="151549"/>
    <lineage>
        <taxon>Eukaryota</taxon>
        <taxon>Metazoa</taxon>
        <taxon>Ecdysozoa</taxon>
        <taxon>Arthropoda</taxon>
        <taxon>Hexapoda</taxon>
        <taxon>Insecta</taxon>
        <taxon>Pterygota</taxon>
        <taxon>Neoptera</taxon>
        <taxon>Endopterygota</taxon>
        <taxon>Lepidoptera</taxon>
        <taxon>Glossata</taxon>
        <taxon>Ditrysia</taxon>
        <taxon>Tineoidea</taxon>
        <taxon>Psychidae</taxon>
        <taxon>Oiketicinae</taxon>
        <taxon>Eumeta</taxon>
    </lineage>
</organism>